<dbReference type="EMBL" id="ML119052">
    <property type="protein sequence ID" value="ROT41283.1"/>
    <property type="molecule type" value="Genomic_DNA"/>
</dbReference>
<name>A0A3N2Q3D9_SODAK</name>
<gene>
    <name evidence="1" type="ORF">SODALDRAFT_357319</name>
</gene>
<reference evidence="1 2" key="1">
    <citation type="journal article" date="2018" name="Mol. Ecol.">
        <title>The obligate alkalophilic soda-lake fungus Sodiomyces alkalinus has shifted to a protein diet.</title>
        <authorList>
            <person name="Grum-Grzhimaylo A.A."/>
            <person name="Falkoski D.L."/>
            <person name="van den Heuvel J."/>
            <person name="Valero-Jimenez C.A."/>
            <person name="Min B."/>
            <person name="Choi I.G."/>
            <person name="Lipzen A."/>
            <person name="Daum C.G."/>
            <person name="Aanen D.K."/>
            <person name="Tsang A."/>
            <person name="Henrissat B."/>
            <person name="Bilanenko E.N."/>
            <person name="de Vries R.P."/>
            <person name="van Kan J.A.L."/>
            <person name="Grigoriev I.V."/>
            <person name="Debets A.J.M."/>
        </authorList>
    </citation>
    <scope>NUCLEOTIDE SEQUENCE [LARGE SCALE GENOMIC DNA]</scope>
    <source>
        <strain evidence="1 2">F11</strain>
    </source>
</reference>
<dbReference type="RefSeq" id="XP_028469089.1">
    <property type="nucleotide sequence ID" value="XM_028613990.1"/>
</dbReference>
<keyword evidence="2" id="KW-1185">Reference proteome</keyword>
<proteinExistence type="predicted"/>
<sequence>MSPTQLQPHPTYIVLWLLSYSPHASQLQRRVWTLNDDNGINRPLIYRQVERKRSQNSLKLYYSSALPNQSKASRLSTCYLYTSSAN</sequence>
<dbReference type="AlphaFoldDB" id="A0A3N2Q3D9"/>
<evidence type="ECO:0000313" key="2">
    <source>
        <dbReference type="Proteomes" id="UP000272025"/>
    </source>
</evidence>
<dbReference type="Proteomes" id="UP000272025">
    <property type="component" value="Unassembled WGS sequence"/>
</dbReference>
<organism evidence="1 2">
    <name type="scientific">Sodiomyces alkalinus (strain CBS 110278 / VKM F-3762 / F11)</name>
    <name type="common">Alkaliphilic filamentous fungus</name>
    <dbReference type="NCBI Taxonomy" id="1314773"/>
    <lineage>
        <taxon>Eukaryota</taxon>
        <taxon>Fungi</taxon>
        <taxon>Dikarya</taxon>
        <taxon>Ascomycota</taxon>
        <taxon>Pezizomycotina</taxon>
        <taxon>Sordariomycetes</taxon>
        <taxon>Hypocreomycetidae</taxon>
        <taxon>Glomerellales</taxon>
        <taxon>Plectosphaerellaceae</taxon>
        <taxon>Sodiomyces</taxon>
    </lineage>
</organism>
<protein>
    <submittedName>
        <fullName evidence="1">Uncharacterized protein</fullName>
    </submittedName>
</protein>
<evidence type="ECO:0000313" key="1">
    <source>
        <dbReference type="EMBL" id="ROT41283.1"/>
    </source>
</evidence>
<accession>A0A3N2Q3D9</accession>
<dbReference type="GeneID" id="39582468"/>